<proteinExistence type="predicted"/>
<feature type="non-terminal residue" evidence="1">
    <location>
        <position position="100"/>
    </location>
</feature>
<name>A0A0S7EJU7_9TELE</name>
<gene>
    <name evidence="1" type="primary">PPUP9016</name>
</gene>
<dbReference type="EMBL" id="GBYX01476326">
    <property type="protein sequence ID" value="JAO05351.1"/>
    <property type="molecule type" value="Transcribed_RNA"/>
</dbReference>
<organism evidence="1">
    <name type="scientific">Poeciliopsis prolifica</name>
    <name type="common">blackstripe livebearer</name>
    <dbReference type="NCBI Taxonomy" id="188132"/>
    <lineage>
        <taxon>Eukaryota</taxon>
        <taxon>Metazoa</taxon>
        <taxon>Chordata</taxon>
        <taxon>Craniata</taxon>
        <taxon>Vertebrata</taxon>
        <taxon>Euteleostomi</taxon>
        <taxon>Actinopterygii</taxon>
        <taxon>Neopterygii</taxon>
        <taxon>Teleostei</taxon>
        <taxon>Neoteleostei</taxon>
        <taxon>Acanthomorphata</taxon>
        <taxon>Ovalentaria</taxon>
        <taxon>Atherinomorphae</taxon>
        <taxon>Cyprinodontiformes</taxon>
        <taxon>Poeciliidae</taxon>
        <taxon>Poeciliinae</taxon>
        <taxon>Poeciliopsis</taxon>
    </lineage>
</organism>
<dbReference type="AlphaFoldDB" id="A0A0S7EJU7"/>
<evidence type="ECO:0000313" key="1">
    <source>
        <dbReference type="EMBL" id="JAO05351.1"/>
    </source>
</evidence>
<protein>
    <submittedName>
        <fullName evidence="1">PPUP9016</fullName>
    </submittedName>
</protein>
<reference evidence="1" key="1">
    <citation type="submission" date="2014-12" db="EMBL/GenBank/DDBJ databases">
        <title>Parallel Evolution in Life History Adaptation Evident in the Tissue-Specific Poeciliopsis prolifica transcriptome.</title>
        <authorList>
            <person name="Jue N.K."/>
            <person name="Foley R.J."/>
            <person name="Obergfell C."/>
            <person name="Reznick D.N."/>
            <person name="O'Neill R.J."/>
            <person name="O'Neill M.J."/>
        </authorList>
    </citation>
    <scope>NUCLEOTIDE SEQUENCE</scope>
</reference>
<sequence>MCIAHHLTSSIPGAGSIMLKDFYATETGCVDDWRQTCILNFILRQNFNFQQNVDPQTNTRLPVKLLRGNLNPSELLWKNLKLYYHLSSELTELEEICGEK</sequence>
<accession>A0A0S7EJU7</accession>